<dbReference type="RefSeq" id="WP_265419446.1">
    <property type="nucleotide sequence ID" value="NZ_CP093443.1"/>
</dbReference>
<dbReference type="Pfam" id="PF09952">
    <property type="entry name" value="AbiEi_2"/>
    <property type="match status" value="1"/>
</dbReference>
<dbReference type="EMBL" id="CP093443">
    <property type="protein sequence ID" value="UVI36881.1"/>
    <property type="molecule type" value="Genomic_DNA"/>
</dbReference>
<sequence>MSIIEHRVRDTPAFVAHAVNELAEAGLRASWSAHAGDLGRAVPGTLTIDDGHDQHPFPAIAAATVNASDITLLPHDERTILITERVSDARAGQLRERGWGGFVDSAGNASLRSSGIVIEIRGRRAAGPTSTPSAAAPFTRAGLPVTFALLASAEHFGTTPAQRALAETSGTSLGTVNRVLRALRDRTPPMVEGKRNNLLRRDALEREWISAYSAQQPTAWPEERFTSDLWATPNDVLDAVLPEGALFGSEVAAARLGAPIRPATALIHVDTDDRARRELIRRGRLRKDEHGTIRLRPALWRTPPVPTVDHTVPRLLIRADLLLEDDPRTDEISAEFAHGER</sequence>
<dbReference type="InterPro" id="IPR019238">
    <property type="entry name" value="AbiEi_2"/>
</dbReference>
<protein>
    <submittedName>
        <fullName evidence="1">Uncharacterized protein</fullName>
    </submittedName>
</protein>
<accession>A0ABY5SSM6</accession>
<gene>
    <name evidence="1" type="ORF">L1F31_04290</name>
</gene>
<organism evidence="1 2">
    <name type="scientific">Brevibacterium spongiae</name>
    <dbReference type="NCBI Taxonomy" id="2909672"/>
    <lineage>
        <taxon>Bacteria</taxon>
        <taxon>Bacillati</taxon>
        <taxon>Actinomycetota</taxon>
        <taxon>Actinomycetes</taxon>
        <taxon>Micrococcales</taxon>
        <taxon>Brevibacteriaceae</taxon>
        <taxon>Brevibacterium</taxon>
    </lineage>
</organism>
<name>A0ABY5SSM6_9MICO</name>
<dbReference type="Proteomes" id="UP001064879">
    <property type="component" value="Chromosome"/>
</dbReference>
<proteinExistence type="predicted"/>
<evidence type="ECO:0000313" key="2">
    <source>
        <dbReference type="Proteomes" id="UP001064879"/>
    </source>
</evidence>
<reference evidence="1" key="1">
    <citation type="submission" date="2022-03" db="EMBL/GenBank/DDBJ databases">
        <title>Brevibacterium spongiae sp. nov., isolated from marine sponge.</title>
        <authorList>
            <person name="Li Z."/>
            <person name="Zhang M."/>
        </authorList>
    </citation>
    <scope>NUCLEOTIDE SEQUENCE</scope>
    <source>
        <strain evidence="1">WHS-Z9</strain>
    </source>
</reference>
<keyword evidence="2" id="KW-1185">Reference proteome</keyword>
<evidence type="ECO:0000313" key="1">
    <source>
        <dbReference type="EMBL" id="UVI36881.1"/>
    </source>
</evidence>